<evidence type="ECO:0000256" key="2">
    <source>
        <dbReference type="SAM" id="SignalP"/>
    </source>
</evidence>
<accession>A0A9D1MVQ4</accession>
<reference evidence="3" key="1">
    <citation type="submission" date="2020-10" db="EMBL/GenBank/DDBJ databases">
        <authorList>
            <person name="Gilroy R."/>
        </authorList>
    </citation>
    <scope>NUCLEOTIDE SEQUENCE</scope>
    <source>
        <strain evidence="3">CHK176-6737</strain>
    </source>
</reference>
<dbReference type="EMBL" id="DVNM01000031">
    <property type="protein sequence ID" value="HIU69447.1"/>
    <property type="molecule type" value="Genomic_DNA"/>
</dbReference>
<keyword evidence="2" id="KW-0732">Signal</keyword>
<name>A0A9D1MVQ4_9FIRM</name>
<comment type="caution">
    <text evidence="3">The sequence shown here is derived from an EMBL/GenBank/DDBJ whole genome shotgun (WGS) entry which is preliminary data.</text>
</comment>
<feature type="chain" id="PRO_5039336961" evidence="2">
    <location>
        <begin position="27"/>
        <end position="266"/>
    </location>
</feature>
<feature type="region of interest" description="Disordered" evidence="1">
    <location>
        <begin position="28"/>
        <end position="49"/>
    </location>
</feature>
<evidence type="ECO:0000256" key="1">
    <source>
        <dbReference type="SAM" id="MobiDB-lite"/>
    </source>
</evidence>
<protein>
    <submittedName>
        <fullName evidence="3">Uncharacterized protein</fullName>
    </submittedName>
</protein>
<reference evidence="3" key="2">
    <citation type="journal article" date="2021" name="PeerJ">
        <title>Extensive microbial diversity within the chicken gut microbiome revealed by metagenomics and culture.</title>
        <authorList>
            <person name="Gilroy R."/>
            <person name="Ravi A."/>
            <person name="Getino M."/>
            <person name="Pursley I."/>
            <person name="Horton D.L."/>
            <person name="Alikhan N.F."/>
            <person name="Baker D."/>
            <person name="Gharbi K."/>
            <person name="Hall N."/>
            <person name="Watson M."/>
            <person name="Adriaenssens E.M."/>
            <person name="Foster-Nyarko E."/>
            <person name="Jarju S."/>
            <person name="Secka A."/>
            <person name="Antonio M."/>
            <person name="Oren A."/>
            <person name="Chaudhuri R.R."/>
            <person name="La Ragione R."/>
            <person name="Hildebrand F."/>
            <person name="Pallen M.J."/>
        </authorList>
    </citation>
    <scope>NUCLEOTIDE SEQUENCE</scope>
    <source>
        <strain evidence="3">CHK176-6737</strain>
    </source>
</reference>
<dbReference type="AlphaFoldDB" id="A0A9D1MVQ4"/>
<proteinExistence type="predicted"/>
<feature type="signal peptide" evidence="2">
    <location>
        <begin position="1"/>
        <end position="26"/>
    </location>
</feature>
<gene>
    <name evidence="3" type="ORF">IAD23_05745</name>
</gene>
<evidence type="ECO:0000313" key="3">
    <source>
        <dbReference type="EMBL" id="HIU69447.1"/>
    </source>
</evidence>
<organism evidence="3 4">
    <name type="scientific">Candidatus Scybalenecus merdavium</name>
    <dbReference type="NCBI Taxonomy" id="2840939"/>
    <lineage>
        <taxon>Bacteria</taxon>
        <taxon>Bacillati</taxon>
        <taxon>Bacillota</taxon>
        <taxon>Clostridia</taxon>
        <taxon>Eubacteriales</taxon>
        <taxon>Oscillospiraceae</taxon>
        <taxon>Oscillospiraceae incertae sedis</taxon>
        <taxon>Candidatus Scybalenecus</taxon>
    </lineage>
</organism>
<sequence length="266" mass="30479">MKKFLSVILSSILVIMLCLMGCTKEAKTSSDPALDTSDDTEESVSQTNINAADYIPAPKELLDIIKQSDCYNTECSIEDLNRNYCTPDGLWEEFYTPAPSQDDYSDAEYWTGHYNYVSLTPTSLGIEMKLAPCDNHLTVEYDNYGNFLEATYTYDKEMSIQEKTYSCIPSVDVLCNVIFSQCPEEYRVTKSELSDAEQKTLNNEFNDEVHEQYEKDYGSTMSSDLELAGYEIIDKNGIRYSFYYDENKSSSLEFRIFNMDKKDVIT</sequence>
<dbReference type="Proteomes" id="UP000824125">
    <property type="component" value="Unassembled WGS sequence"/>
</dbReference>
<evidence type="ECO:0000313" key="4">
    <source>
        <dbReference type="Proteomes" id="UP000824125"/>
    </source>
</evidence>